<accession>A0A8J3Z236</accession>
<dbReference type="InterPro" id="IPR051604">
    <property type="entry name" value="Ergot_Alk_Oxidoreductase"/>
</dbReference>
<dbReference type="Pfam" id="PF05368">
    <property type="entry name" value="NmrA"/>
    <property type="match status" value="1"/>
</dbReference>
<comment type="caution">
    <text evidence="2">The sequence shown here is derived from an EMBL/GenBank/DDBJ whole genome shotgun (WGS) entry which is preliminary data.</text>
</comment>
<dbReference type="SUPFAM" id="SSF51735">
    <property type="entry name" value="NAD(P)-binding Rossmann-fold domains"/>
    <property type="match status" value="1"/>
</dbReference>
<evidence type="ECO:0000259" key="1">
    <source>
        <dbReference type="Pfam" id="PF05368"/>
    </source>
</evidence>
<reference evidence="2" key="1">
    <citation type="submission" date="2021-01" db="EMBL/GenBank/DDBJ databases">
        <title>Whole genome shotgun sequence of Virgisporangium aurantiacum NBRC 16421.</title>
        <authorList>
            <person name="Komaki H."/>
            <person name="Tamura T."/>
        </authorList>
    </citation>
    <scope>NUCLEOTIDE SEQUENCE</scope>
    <source>
        <strain evidence="2">NBRC 16421</strain>
    </source>
</reference>
<dbReference type="Gene3D" id="3.90.25.10">
    <property type="entry name" value="UDP-galactose 4-epimerase, domain 1"/>
    <property type="match status" value="1"/>
</dbReference>
<dbReference type="EMBL" id="BOPG01000022">
    <property type="protein sequence ID" value="GIJ55859.1"/>
    <property type="molecule type" value="Genomic_DNA"/>
</dbReference>
<proteinExistence type="predicted"/>
<keyword evidence="3" id="KW-1185">Reference proteome</keyword>
<dbReference type="Proteomes" id="UP000612585">
    <property type="component" value="Unassembled WGS sequence"/>
</dbReference>
<dbReference type="PANTHER" id="PTHR43162:SF1">
    <property type="entry name" value="PRESTALK A DIFFERENTIATION PROTEIN A"/>
    <property type="match status" value="1"/>
</dbReference>
<evidence type="ECO:0000313" key="3">
    <source>
        <dbReference type="Proteomes" id="UP000612585"/>
    </source>
</evidence>
<dbReference type="PANTHER" id="PTHR43162">
    <property type="match status" value="1"/>
</dbReference>
<dbReference type="InterPro" id="IPR036291">
    <property type="entry name" value="NAD(P)-bd_dom_sf"/>
</dbReference>
<sequence length="283" mass="29622">MDLVEMNLILGGTGKTGRRIVERLRDAGRPVRAVARPLFDLGDPGTWAPALAGATAAYLVEPDVQAAGAHGPDRLPRLVTEAVDAGVRRLVLLTAGGAGHDGHPLKPVEEAVRRSGVGWTILRPTWFAQNFSESMWRPGVLSGTLALPTGDGRTPFVDADDIASVAVAALTDDRHHEQVYVLTGPRALTFGEAAALISGATGRVVRHVDVEPAAYTASQVASGVPPVVAEILTGVYRDIRAGHGADLADGVERALGRPAGSFEDYVTRAASAKAWGPTPRGSR</sequence>
<gene>
    <name evidence="2" type="ORF">Vau01_033750</name>
</gene>
<dbReference type="Gene3D" id="3.40.50.720">
    <property type="entry name" value="NAD(P)-binding Rossmann-like Domain"/>
    <property type="match status" value="1"/>
</dbReference>
<dbReference type="InterPro" id="IPR008030">
    <property type="entry name" value="NmrA-like"/>
</dbReference>
<evidence type="ECO:0000313" key="2">
    <source>
        <dbReference type="EMBL" id="GIJ55859.1"/>
    </source>
</evidence>
<protein>
    <submittedName>
        <fullName evidence="2">NmrA family transcriptional regulator</fullName>
    </submittedName>
</protein>
<organism evidence="2 3">
    <name type="scientific">Virgisporangium aurantiacum</name>
    <dbReference type="NCBI Taxonomy" id="175570"/>
    <lineage>
        <taxon>Bacteria</taxon>
        <taxon>Bacillati</taxon>
        <taxon>Actinomycetota</taxon>
        <taxon>Actinomycetes</taxon>
        <taxon>Micromonosporales</taxon>
        <taxon>Micromonosporaceae</taxon>
        <taxon>Virgisporangium</taxon>
    </lineage>
</organism>
<dbReference type="AlphaFoldDB" id="A0A8J3Z236"/>
<feature type="domain" description="NmrA-like" evidence="1">
    <location>
        <begin position="8"/>
        <end position="217"/>
    </location>
</feature>
<name>A0A8J3Z236_9ACTN</name>